<name>A0ABS1SRF0_9MICO</name>
<evidence type="ECO:0008006" key="3">
    <source>
        <dbReference type="Google" id="ProtNLM"/>
    </source>
</evidence>
<evidence type="ECO:0000313" key="1">
    <source>
        <dbReference type="EMBL" id="MBL3689496.1"/>
    </source>
</evidence>
<dbReference type="SUPFAM" id="SSF46955">
    <property type="entry name" value="Putative DNA-binding domain"/>
    <property type="match status" value="1"/>
</dbReference>
<dbReference type="EMBL" id="QYAD01000001">
    <property type="protein sequence ID" value="MBL3689496.1"/>
    <property type="molecule type" value="Genomic_DNA"/>
</dbReference>
<gene>
    <name evidence="1" type="ORF">D3226_05910</name>
</gene>
<evidence type="ECO:0000313" key="2">
    <source>
        <dbReference type="Proteomes" id="UP001646141"/>
    </source>
</evidence>
<protein>
    <recommendedName>
        <fullName evidence="3">DNA-binding protein</fullName>
    </recommendedName>
</protein>
<keyword evidence="2" id="KW-1185">Reference proteome</keyword>
<organism evidence="1 2">
    <name type="scientific">Leucobacter chromiireducens subsp. chromiireducens</name>
    <dbReference type="NCBI Taxonomy" id="660067"/>
    <lineage>
        <taxon>Bacteria</taxon>
        <taxon>Bacillati</taxon>
        <taxon>Actinomycetota</taxon>
        <taxon>Actinomycetes</taxon>
        <taxon>Micrococcales</taxon>
        <taxon>Microbacteriaceae</taxon>
        <taxon>Leucobacter</taxon>
    </lineage>
</organism>
<sequence>MSTTTSAGCAPPAGIADDPLVIEADLLAQIPGMTTRRWRDWRRVGNAPQPDVTSGHSRWYRTSTVEAWLAEHGHAASSAEGVQR</sequence>
<dbReference type="Proteomes" id="UP001646141">
    <property type="component" value="Unassembled WGS sequence"/>
</dbReference>
<dbReference type="RefSeq" id="WP_202381415.1">
    <property type="nucleotide sequence ID" value="NZ_BAAAMA010000004.1"/>
</dbReference>
<accession>A0ABS1SRF0</accession>
<dbReference type="InterPro" id="IPR009061">
    <property type="entry name" value="DNA-bd_dom_put_sf"/>
</dbReference>
<reference evidence="1 2" key="1">
    <citation type="submission" date="2018-09" db="EMBL/GenBank/DDBJ databases">
        <title>Comparative genomics of Leucobacter spp.</title>
        <authorList>
            <person name="Reis A.C."/>
            <person name="Kolvenbach B.A."/>
            <person name="Corvini P.F.X."/>
            <person name="Nunes O.C."/>
        </authorList>
    </citation>
    <scope>NUCLEOTIDE SEQUENCE [LARGE SCALE GENOMIC DNA]</scope>
    <source>
        <strain evidence="1 2">L-1</strain>
    </source>
</reference>
<comment type="caution">
    <text evidence="1">The sequence shown here is derived from an EMBL/GenBank/DDBJ whole genome shotgun (WGS) entry which is preliminary data.</text>
</comment>
<proteinExistence type="predicted"/>